<dbReference type="RefSeq" id="WP_269908216.1">
    <property type="nucleotide sequence ID" value="NZ_JAPFQA010000019.1"/>
</dbReference>
<proteinExistence type="predicted"/>
<evidence type="ECO:0000313" key="4">
    <source>
        <dbReference type="Proteomes" id="UP001152178"/>
    </source>
</evidence>
<keyword evidence="2" id="KW-1133">Transmembrane helix</keyword>
<evidence type="ECO:0000256" key="1">
    <source>
        <dbReference type="SAM" id="MobiDB-lite"/>
    </source>
</evidence>
<evidence type="ECO:0000256" key="2">
    <source>
        <dbReference type="SAM" id="Phobius"/>
    </source>
</evidence>
<sequence length="99" mass="10937">MSNHTHLPVDHEPEPHTGQENRPKPSGFWSSRTGLVTIAFLAIGAFFLVSEHRAHVIPWLPWLILLACPLLHFGHGGHGGHGDAENNPSDNRPNSPHQH</sequence>
<accession>A0ABT4R2A2</accession>
<feature type="transmembrane region" description="Helical" evidence="2">
    <location>
        <begin position="56"/>
        <end position="74"/>
    </location>
</feature>
<keyword evidence="2" id="KW-0812">Transmembrane</keyword>
<feature type="compositionally biased region" description="Basic and acidic residues" evidence="1">
    <location>
        <begin position="7"/>
        <end position="23"/>
    </location>
</feature>
<reference evidence="3" key="1">
    <citation type="submission" date="2022-11" db="EMBL/GenBank/DDBJ databases">
        <authorList>
            <person name="Coimbra C."/>
        </authorList>
    </citation>
    <scope>NUCLEOTIDE SEQUENCE</scope>
    <source>
        <strain evidence="3">Jales19</strain>
    </source>
</reference>
<name>A0ABT4R2A2_9HYPH</name>
<dbReference type="Pfam" id="PF11666">
    <property type="entry name" value="DUF2933"/>
    <property type="match status" value="1"/>
</dbReference>
<feature type="region of interest" description="Disordered" evidence="1">
    <location>
        <begin position="1"/>
        <end position="28"/>
    </location>
</feature>
<dbReference type="EMBL" id="JAPFQA010000019">
    <property type="protein sequence ID" value="MCZ8547955.1"/>
    <property type="molecule type" value="Genomic_DNA"/>
</dbReference>
<gene>
    <name evidence="3" type="ORF">OOJ09_27575</name>
</gene>
<comment type="caution">
    <text evidence="3">The sequence shown here is derived from an EMBL/GenBank/DDBJ whole genome shotgun (WGS) entry which is preliminary data.</text>
</comment>
<keyword evidence="2" id="KW-0472">Membrane</keyword>
<feature type="transmembrane region" description="Helical" evidence="2">
    <location>
        <begin position="29"/>
        <end position="49"/>
    </location>
</feature>
<dbReference type="InterPro" id="IPR021682">
    <property type="entry name" value="DUF2933"/>
</dbReference>
<feature type="region of interest" description="Disordered" evidence="1">
    <location>
        <begin position="76"/>
        <end position="99"/>
    </location>
</feature>
<protein>
    <submittedName>
        <fullName evidence="3">DUF2933 domain-containing protein</fullName>
    </submittedName>
</protein>
<feature type="compositionally biased region" description="Polar residues" evidence="1">
    <location>
        <begin position="86"/>
        <end position="99"/>
    </location>
</feature>
<evidence type="ECO:0000313" key="3">
    <source>
        <dbReference type="EMBL" id="MCZ8547955.1"/>
    </source>
</evidence>
<dbReference type="Proteomes" id="UP001152178">
    <property type="component" value="Unassembled WGS sequence"/>
</dbReference>
<keyword evidence="4" id="KW-1185">Reference proteome</keyword>
<organism evidence="3 4">
    <name type="scientific">Mesorhizobium qingshengii</name>
    <dbReference type="NCBI Taxonomy" id="1165689"/>
    <lineage>
        <taxon>Bacteria</taxon>
        <taxon>Pseudomonadati</taxon>
        <taxon>Pseudomonadota</taxon>
        <taxon>Alphaproteobacteria</taxon>
        <taxon>Hyphomicrobiales</taxon>
        <taxon>Phyllobacteriaceae</taxon>
        <taxon>Mesorhizobium</taxon>
    </lineage>
</organism>